<comment type="caution">
    <text evidence="8">The sequence shown here is derived from an EMBL/GenBank/DDBJ whole genome shotgun (WGS) entry which is preliminary data.</text>
</comment>
<dbReference type="PANTHER" id="PTHR10165:SF35">
    <property type="entry name" value="RE23632P"/>
    <property type="match status" value="1"/>
</dbReference>
<dbReference type="GO" id="GO:0046839">
    <property type="term" value="P:phospholipid dephosphorylation"/>
    <property type="evidence" value="ECO:0007669"/>
    <property type="project" value="TreeGrafter"/>
</dbReference>
<dbReference type="SUPFAM" id="SSF48317">
    <property type="entry name" value="Acid phosphatase/Vanadium-dependent haloperoxidase"/>
    <property type="match status" value="1"/>
</dbReference>
<dbReference type="InterPro" id="IPR036938">
    <property type="entry name" value="PAP2/HPO_sf"/>
</dbReference>
<evidence type="ECO:0000256" key="4">
    <source>
        <dbReference type="ARBA" id="ARBA00022989"/>
    </source>
</evidence>
<keyword evidence="9" id="KW-1185">Reference proteome</keyword>
<evidence type="ECO:0000256" key="5">
    <source>
        <dbReference type="ARBA" id="ARBA00023136"/>
    </source>
</evidence>
<keyword evidence="5 6" id="KW-0472">Membrane</keyword>
<evidence type="ECO:0000256" key="6">
    <source>
        <dbReference type="SAM" id="Phobius"/>
    </source>
</evidence>
<evidence type="ECO:0000313" key="9">
    <source>
        <dbReference type="Proteomes" id="UP000761534"/>
    </source>
</evidence>
<dbReference type="VEuPathDB" id="FungiDB:TRICI_006264"/>
<feature type="transmembrane region" description="Helical" evidence="6">
    <location>
        <begin position="70"/>
        <end position="93"/>
    </location>
</feature>
<dbReference type="OrthoDB" id="10030083at2759"/>
<evidence type="ECO:0000313" key="8">
    <source>
        <dbReference type="EMBL" id="KAA8899894.1"/>
    </source>
</evidence>
<proteinExistence type="inferred from homology"/>
<dbReference type="AlphaFoldDB" id="A0A642UIS7"/>
<dbReference type="PANTHER" id="PTHR10165">
    <property type="entry name" value="LIPID PHOSPHATE PHOSPHATASE"/>
    <property type="match status" value="1"/>
</dbReference>
<dbReference type="SMART" id="SM00014">
    <property type="entry name" value="acidPPc"/>
    <property type="match status" value="1"/>
</dbReference>
<dbReference type="GO" id="GO:0008195">
    <property type="term" value="F:phosphatidate phosphatase activity"/>
    <property type="evidence" value="ECO:0007669"/>
    <property type="project" value="TreeGrafter"/>
</dbReference>
<dbReference type="InterPro" id="IPR000326">
    <property type="entry name" value="PAP2/HPO"/>
</dbReference>
<feature type="domain" description="Phosphatidic acid phosphatase type 2/haloperoxidase" evidence="7">
    <location>
        <begin position="107"/>
        <end position="210"/>
    </location>
</feature>
<comment type="similarity">
    <text evidence="2">Belongs to the PA-phosphatase related phosphoesterase family.</text>
</comment>
<comment type="subcellular location">
    <subcellularLocation>
        <location evidence="1">Membrane</location>
        <topology evidence="1">Multi-pass membrane protein</topology>
    </subcellularLocation>
</comment>
<dbReference type="GO" id="GO:0016020">
    <property type="term" value="C:membrane"/>
    <property type="evidence" value="ECO:0007669"/>
    <property type="project" value="UniProtKB-SubCell"/>
</dbReference>
<feature type="transmembrane region" description="Helical" evidence="6">
    <location>
        <begin position="105"/>
        <end position="128"/>
    </location>
</feature>
<evidence type="ECO:0000256" key="3">
    <source>
        <dbReference type="ARBA" id="ARBA00022692"/>
    </source>
</evidence>
<reference evidence="8" key="1">
    <citation type="journal article" date="2019" name="G3 (Bethesda)">
        <title>Genome Assemblies of Two Rare Opportunistic Yeast Pathogens: Diutina rugosa (syn. Candida rugosa) and Trichomonascus ciferrii (syn. Candida ciferrii).</title>
        <authorList>
            <person name="Mixao V."/>
            <person name="Saus E."/>
            <person name="Hansen A.P."/>
            <person name="Lass-Florl C."/>
            <person name="Gabaldon T."/>
        </authorList>
    </citation>
    <scope>NUCLEOTIDE SEQUENCE</scope>
    <source>
        <strain evidence="8">CBS 4856</strain>
    </source>
</reference>
<organism evidence="8 9">
    <name type="scientific">Trichomonascus ciferrii</name>
    <dbReference type="NCBI Taxonomy" id="44093"/>
    <lineage>
        <taxon>Eukaryota</taxon>
        <taxon>Fungi</taxon>
        <taxon>Dikarya</taxon>
        <taxon>Ascomycota</taxon>
        <taxon>Saccharomycotina</taxon>
        <taxon>Dipodascomycetes</taxon>
        <taxon>Dipodascales</taxon>
        <taxon>Trichomonascaceae</taxon>
        <taxon>Trichomonascus</taxon>
        <taxon>Trichomonascus ciferrii complex</taxon>
    </lineage>
</organism>
<evidence type="ECO:0000256" key="1">
    <source>
        <dbReference type="ARBA" id="ARBA00004141"/>
    </source>
</evidence>
<dbReference type="InterPro" id="IPR043216">
    <property type="entry name" value="PAP-like"/>
</dbReference>
<dbReference type="CDD" id="cd03390">
    <property type="entry name" value="PAP2_containing_1_like"/>
    <property type="match status" value="1"/>
</dbReference>
<dbReference type="Gene3D" id="1.20.144.10">
    <property type="entry name" value="Phosphatidic acid phosphatase type 2/haloperoxidase"/>
    <property type="match status" value="1"/>
</dbReference>
<feature type="transmembrane region" description="Helical" evidence="6">
    <location>
        <begin position="25"/>
        <end position="42"/>
    </location>
</feature>
<dbReference type="GO" id="GO:0006644">
    <property type="term" value="P:phospholipid metabolic process"/>
    <property type="evidence" value="ECO:0007669"/>
    <property type="project" value="InterPro"/>
</dbReference>
<name>A0A642UIS7_9ASCO</name>
<accession>A0A642UIS7</accession>
<protein>
    <recommendedName>
        <fullName evidence="7">Phosphatidic acid phosphatase type 2/haloperoxidase domain-containing protein</fullName>
    </recommendedName>
</protein>
<evidence type="ECO:0000256" key="2">
    <source>
        <dbReference type="ARBA" id="ARBA00008816"/>
    </source>
</evidence>
<dbReference type="EMBL" id="SWFS01000514">
    <property type="protein sequence ID" value="KAA8899894.1"/>
    <property type="molecule type" value="Genomic_DNA"/>
</dbReference>
<evidence type="ECO:0000259" key="7">
    <source>
        <dbReference type="SMART" id="SM00014"/>
    </source>
</evidence>
<gene>
    <name evidence="8" type="ORF">TRICI_006264</name>
</gene>
<dbReference type="Pfam" id="PF01569">
    <property type="entry name" value="PAP2"/>
    <property type="match status" value="1"/>
</dbReference>
<keyword evidence="4 6" id="KW-1133">Transmembrane helix</keyword>
<keyword evidence="3 6" id="KW-0812">Transmembrane</keyword>
<dbReference type="Proteomes" id="UP000761534">
    <property type="component" value="Unassembled WGS sequence"/>
</dbReference>
<sequence>MENLRGMTSSVEGGFDDMKRFGKMYVLDWATVAVVGVLYGLIEYKAPFHRMFRLDDPSIQFPMAENETVSSPFCIVLAYALPAVLVCVLPIVLGHQRNRMQLVHVSFLGLTLAFVLNGFFINCLKMWLGRPRPDFLARCIPSKEAAKDILVGIEICTNPNMDVINEGLKSTPSGHSGTSFSGLGYFSLWLAGQLFAFRPATGIYRAVVALM</sequence>